<evidence type="ECO:0000313" key="2">
    <source>
        <dbReference type="Proteomes" id="UP000290572"/>
    </source>
</evidence>
<name>A0A498MRD7_LABRO</name>
<dbReference type="EMBL" id="QBIY01012605">
    <property type="protein sequence ID" value="RXN21894.1"/>
    <property type="molecule type" value="Genomic_DNA"/>
</dbReference>
<gene>
    <name evidence="1" type="ORF">ROHU_023778</name>
</gene>
<dbReference type="AlphaFoldDB" id="A0A498MRD7"/>
<sequence length="86" mass="9731">MEVRGNIINLLQNNATKGEKKSAVPYPDSKNHLAQTHRKFWARSAQRTRAGLLWHNGPIPQRARLFLHLDQNWASSGCDCNADLPV</sequence>
<organism evidence="1 2">
    <name type="scientific">Labeo rohita</name>
    <name type="common">Indian major carp</name>
    <name type="synonym">Cyprinus rohita</name>
    <dbReference type="NCBI Taxonomy" id="84645"/>
    <lineage>
        <taxon>Eukaryota</taxon>
        <taxon>Metazoa</taxon>
        <taxon>Chordata</taxon>
        <taxon>Craniata</taxon>
        <taxon>Vertebrata</taxon>
        <taxon>Euteleostomi</taxon>
        <taxon>Actinopterygii</taxon>
        <taxon>Neopterygii</taxon>
        <taxon>Teleostei</taxon>
        <taxon>Ostariophysi</taxon>
        <taxon>Cypriniformes</taxon>
        <taxon>Cyprinidae</taxon>
        <taxon>Labeoninae</taxon>
        <taxon>Labeonini</taxon>
        <taxon>Labeo</taxon>
    </lineage>
</organism>
<evidence type="ECO:0000313" key="1">
    <source>
        <dbReference type="EMBL" id="RXN21894.1"/>
    </source>
</evidence>
<reference evidence="1 2" key="1">
    <citation type="submission" date="2018-03" db="EMBL/GenBank/DDBJ databases">
        <title>Draft genome sequence of Rohu Carp (Labeo rohita).</title>
        <authorList>
            <person name="Das P."/>
            <person name="Kushwaha B."/>
            <person name="Joshi C.G."/>
            <person name="Kumar D."/>
            <person name="Nagpure N.S."/>
            <person name="Sahoo L."/>
            <person name="Das S.P."/>
            <person name="Bit A."/>
            <person name="Patnaik S."/>
            <person name="Meher P.K."/>
            <person name="Jayasankar P."/>
            <person name="Koringa P.G."/>
            <person name="Patel N.V."/>
            <person name="Hinsu A.T."/>
            <person name="Kumar R."/>
            <person name="Pandey M."/>
            <person name="Agarwal S."/>
            <person name="Srivastava S."/>
            <person name="Singh M."/>
            <person name="Iquebal M.A."/>
            <person name="Jaiswal S."/>
            <person name="Angadi U.B."/>
            <person name="Kumar N."/>
            <person name="Raza M."/>
            <person name="Shah T.M."/>
            <person name="Rai A."/>
            <person name="Jena J.K."/>
        </authorList>
    </citation>
    <scope>NUCLEOTIDE SEQUENCE [LARGE SCALE GENOMIC DNA]</scope>
    <source>
        <strain evidence="1">DASCIFA01</strain>
        <tissue evidence="1">Testis</tissue>
    </source>
</reference>
<keyword evidence="2" id="KW-1185">Reference proteome</keyword>
<protein>
    <submittedName>
        <fullName evidence="1">Uncharacterized protein</fullName>
    </submittedName>
</protein>
<dbReference type="Proteomes" id="UP000290572">
    <property type="component" value="Unassembled WGS sequence"/>
</dbReference>
<proteinExistence type="predicted"/>
<accession>A0A498MRD7</accession>
<comment type="caution">
    <text evidence="1">The sequence shown here is derived from an EMBL/GenBank/DDBJ whole genome shotgun (WGS) entry which is preliminary data.</text>
</comment>